<evidence type="ECO:0000313" key="9">
    <source>
        <dbReference type="Proteomes" id="UP000216354"/>
    </source>
</evidence>
<gene>
    <name evidence="8" type="ORF">CAL27_15710</name>
    <name evidence="7" type="ORF">CEG14_10390</name>
</gene>
<comment type="caution">
    <text evidence="7">The sequence shown here is derived from an EMBL/GenBank/DDBJ whole genome shotgun (WGS) entry which is preliminary data.</text>
</comment>
<dbReference type="InterPro" id="IPR007627">
    <property type="entry name" value="RNA_pol_sigma70_r2"/>
</dbReference>
<evidence type="ECO:0000256" key="3">
    <source>
        <dbReference type="ARBA" id="ARBA00023082"/>
    </source>
</evidence>
<evidence type="ECO:0000256" key="4">
    <source>
        <dbReference type="ARBA" id="ARBA00023163"/>
    </source>
</evidence>
<dbReference type="GO" id="GO:0006352">
    <property type="term" value="P:DNA-templated transcription initiation"/>
    <property type="evidence" value="ECO:0007669"/>
    <property type="project" value="InterPro"/>
</dbReference>
<evidence type="ECO:0000259" key="5">
    <source>
        <dbReference type="Pfam" id="PF04542"/>
    </source>
</evidence>
<comment type="similarity">
    <text evidence="1">Belongs to the sigma-70 factor family. ECF subfamily.</text>
</comment>
<dbReference type="InterPro" id="IPR039425">
    <property type="entry name" value="RNA_pol_sigma-70-like"/>
</dbReference>
<accession>A0A261SDJ5</accession>
<dbReference type="EMBL" id="NEVR01000003">
    <property type="protein sequence ID" value="OZI64029.1"/>
    <property type="molecule type" value="Genomic_DNA"/>
</dbReference>
<dbReference type="Gene3D" id="1.10.10.10">
    <property type="entry name" value="Winged helix-like DNA-binding domain superfamily/Winged helix DNA-binding domain"/>
    <property type="match status" value="1"/>
</dbReference>
<reference evidence="7 10" key="2">
    <citation type="submission" date="2017-05" db="EMBL/GenBank/DDBJ databases">
        <title>Complete and WGS of Bordetella genogroups.</title>
        <authorList>
            <person name="Spilker T."/>
            <person name="LiPuma J."/>
        </authorList>
    </citation>
    <scope>NUCLEOTIDE SEQUENCE [LARGE SCALE GENOMIC DNA]</scope>
    <source>
        <strain evidence="7 10">AU17610</strain>
    </source>
</reference>
<dbReference type="InterPro" id="IPR013324">
    <property type="entry name" value="RNA_pol_sigma_r3/r4-like"/>
</dbReference>
<keyword evidence="2" id="KW-0805">Transcription regulation</keyword>
<feature type="domain" description="RNA polymerase sigma factor 70 region 4 type 2" evidence="6">
    <location>
        <begin position="108"/>
        <end position="157"/>
    </location>
</feature>
<dbReference type="InterPro" id="IPR013249">
    <property type="entry name" value="RNA_pol_sigma70_r4_t2"/>
</dbReference>
<dbReference type="SUPFAM" id="SSF88946">
    <property type="entry name" value="Sigma2 domain of RNA polymerase sigma factors"/>
    <property type="match status" value="1"/>
</dbReference>
<dbReference type="PANTHER" id="PTHR43133:SF63">
    <property type="entry name" value="RNA POLYMERASE SIGMA FACTOR FECI-RELATED"/>
    <property type="match status" value="1"/>
</dbReference>
<dbReference type="EMBL" id="NEVL01000003">
    <property type="protein sequence ID" value="OZI35484.1"/>
    <property type="molecule type" value="Genomic_DNA"/>
</dbReference>
<dbReference type="Proteomes" id="UP000216354">
    <property type="component" value="Unassembled WGS sequence"/>
</dbReference>
<dbReference type="Pfam" id="PF04542">
    <property type="entry name" value="Sigma70_r2"/>
    <property type="match status" value="1"/>
</dbReference>
<protein>
    <submittedName>
        <fullName evidence="7">RNA polymerase subunit sigma</fullName>
    </submittedName>
</protein>
<reference evidence="8 9" key="1">
    <citation type="submission" date="2017-05" db="EMBL/GenBank/DDBJ databases">
        <title>Complete and WGS of Bordetella genogroups.</title>
        <authorList>
            <person name="Spilker T."/>
            <person name="Lipuma J."/>
        </authorList>
    </citation>
    <scope>NUCLEOTIDE SEQUENCE [LARGE SCALE GENOMIC DNA]</scope>
    <source>
        <strain evidence="8 9">AU9795</strain>
    </source>
</reference>
<dbReference type="InterPro" id="IPR036388">
    <property type="entry name" value="WH-like_DNA-bd_sf"/>
</dbReference>
<dbReference type="GO" id="GO:0016987">
    <property type="term" value="F:sigma factor activity"/>
    <property type="evidence" value="ECO:0007669"/>
    <property type="project" value="UniProtKB-KW"/>
</dbReference>
<evidence type="ECO:0000259" key="6">
    <source>
        <dbReference type="Pfam" id="PF08281"/>
    </source>
</evidence>
<dbReference type="InterPro" id="IPR013325">
    <property type="entry name" value="RNA_pol_sigma_r2"/>
</dbReference>
<sequence length="166" mass="19301">MSNPLQPLQLLCENHYEWLCQWWRHQLGQGDEAADFAHDTFLRVLRNPEAVRTLRQPRAYLTTIARGLLNDHWRRRSLERAWMQAVAAMPPELEASPEMLLAVQQALQQLDRMLGNLAPQAREVFVLSQLEGLTYLEIATRTGLSDRTVKRYMAQGFEICLTMMEH</sequence>
<dbReference type="PANTHER" id="PTHR43133">
    <property type="entry name" value="RNA POLYMERASE ECF-TYPE SIGMA FACTO"/>
    <property type="match status" value="1"/>
</dbReference>
<evidence type="ECO:0000313" key="10">
    <source>
        <dbReference type="Proteomes" id="UP000217005"/>
    </source>
</evidence>
<keyword evidence="9" id="KW-1185">Reference proteome</keyword>
<keyword evidence="3" id="KW-0731">Sigma factor</keyword>
<proteinExistence type="inferred from homology"/>
<dbReference type="Gene3D" id="1.10.1740.10">
    <property type="match status" value="1"/>
</dbReference>
<dbReference type="Proteomes" id="UP000217005">
    <property type="component" value="Unassembled WGS sequence"/>
</dbReference>
<organism evidence="7 10">
    <name type="scientific">Bordetella genomosp. 1</name>
    <dbReference type="NCBI Taxonomy" id="1395607"/>
    <lineage>
        <taxon>Bacteria</taxon>
        <taxon>Pseudomonadati</taxon>
        <taxon>Pseudomonadota</taxon>
        <taxon>Betaproteobacteria</taxon>
        <taxon>Burkholderiales</taxon>
        <taxon>Alcaligenaceae</taxon>
        <taxon>Bordetella</taxon>
    </lineage>
</organism>
<evidence type="ECO:0000256" key="1">
    <source>
        <dbReference type="ARBA" id="ARBA00010641"/>
    </source>
</evidence>
<dbReference type="NCBIfam" id="TIGR02937">
    <property type="entry name" value="sigma70-ECF"/>
    <property type="match status" value="1"/>
</dbReference>
<evidence type="ECO:0000313" key="8">
    <source>
        <dbReference type="EMBL" id="OZI64029.1"/>
    </source>
</evidence>
<name>A0A261SDJ5_9BORD</name>
<dbReference type="Pfam" id="PF08281">
    <property type="entry name" value="Sigma70_r4_2"/>
    <property type="match status" value="1"/>
</dbReference>
<dbReference type="GO" id="GO:0003677">
    <property type="term" value="F:DNA binding"/>
    <property type="evidence" value="ECO:0007669"/>
    <property type="project" value="InterPro"/>
</dbReference>
<dbReference type="InterPro" id="IPR014284">
    <property type="entry name" value="RNA_pol_sigma-70_dom"/>
</dbReference>
<evidence type="ECO:0000256" key="2">
    <source>
        <dbReference type="ARBA" id="ARBA00023015"/>
    </source>
</evidence>
<dbReference type="OrthoDB" id="8654550at2"/>
<dbReference type="SUPFAM" id="SSF88659">
    <property type="entry name" value="Sigma3 and sigma4 domains of RNA polymerase sigma factors"/>
    <property type="match status" value="1"/>
</dbReference>
<dbReference type="AlphaFoldDB" id="A0A261SDJ5"/>
<evidence type="ECO:0000313" key="7">
    <source>
        <dbReference type="EMBL" id="OZI35484.1"/>
    </source>
</evidence>
<dbReference type="RefSeq" id="WP_094826293.1">
    <property type="nucleotide sequence ID" value="NZ_NEVL01000003.1"/>
</dbReference>
<feature type="domain" description="RNA polymerase sigma-70 region 2" evidence="5">
    <location>
        <begin position="13"/>
        <end position="77"/>
    </location>
</feature>
<keyword evidence="4" id="KW-0804">Transcription</keyword>